<feature type="compositionally biased region" description="Pro residues" evidence="1">
    <location>
        <begin position="54"/>
        <end position="70"/>
    </location>
</feature>
<dbReference type="Proteomes" id="UP001359559">
    <property type="component" value="Unassembled WGS sequence"/>
</dbReference>
<gene>
    <name evidence="2" type="ORF">RJT34_02779</name>
</gene>
<dbReference type="AlphaFoldDB" id="A0AAN9Q0K7"/>
<protein>
    <submittedName>
        <fullName evidence="2">Uncharacterized protein</fullName>
    </submittedName>
</protein>
<proteinExistence type="predicted"/>
<organism evidence="2 3">
    <name type="scientific">Clitoria ternatea</name>
    <name type="common">Butterfly pea</name>
    <dbReference type="NCBI Taxonomy" id="43366"/>
    <lineage>
        <taxon>Eukaryota</taxon>
        <taxon>Viridiplantae</taxon>
        <taxon>Streptophyta</taxon>
        <taxon>Embryophyta</taxon>
        <taxon>Tracheophyta</taxon>
        <taxon>Spermatophyta</taxon>
        <taxon>Magnoliopsida</taxon>
        <taxon>eudicotyledons</taxon>
        <taxon>Gunneridae</taxon>
        <taxon>Pentapetalae</taxon>
        <taxon>rosids</taxon>
        <taxon>fabids</taxon>
        <taxon>Fabales</taxon>
        <taxon>Fabaceae</taxon>
        <taxon>Papilionoideae</taxon>
        <taxon>50 kb inversion clade</taxon>
        <taxon>NPAAA clade</taxon>
        <taxon>indigoferoid/millettioid clade</taxon>
        <taxon>Phaseoleae</taxon>
        <taxon>Clitoria</taxon>
    </lineage>
</organism>
<accession>A0AAN9Q0K7</accession>
<name>A0AAN9Q0K7_CLITE</name>
<feature type="compositionally biased region" description="Low complexity" evidence="1">
    <location>
        <begin position="35"/>
        <end position="53"/>
    </location>
</feature>
<evidence type="ECO:0000256" key="1">
    <source>
        <dbReference type="SAM" id="MobiDB-lite"/>
    </source>
</evidence>
<dbReference type="EMBL" id="JAYKXN010000001">
    <property type="protein sequence ID" value="KAK7318081.1"/>
    <property type="molecule type" value="Genomic_DNA"/>
</dbReference>
<sequence length="70" mass="7318">MEQNTTQANGICGKMTGRRLPFSKGDGSRTPTSRQGTPTPGQETTPSPVQQSTPSPPPPPPQQTTPPPPP</sequence>
<keyword evidence="3" id="KW-1185">Reference proteome</keyword>
<reference evidence="2 3" key="1">
    <citation type="submission" date="2024-01" db="EMBL/GenBank/DDBJ databases">
        <title>The genomes of 5 underutilized Papilionoideae crops provide insights into root nodulation and disease resistance.</title>
        <authorList>
            <person name="Yuan L."/>
        </authorList>
    </citation>
    <scope>NUCLEOTIDE SEQUENCE [LARGE SCALE GENOMIC DNA]</scope>
    <source>
        <strain evidence="2">LY-2023</strain>
        <tissue evidence="2">Leaf</tissue>
    </source>
</reference>
<comment type="caution">
    <text evidence="2">The sequence shown here is derived from an EMBL/GenBank/DDBJ whole genome shotgun (WGS) entry which is preliminary data.</text>
</comment>
<evidence type="ECO:0000313" key="2">
    <source>
        <dbReference type="EMBL" id="KAK7318081.1"/>
    </source>
</evidence>
<feature type="region of interest" description="Disordered" evidence="1">
    <location>
        <begin position="1"/>
        <end position="70"/>
    </location>
</feature>
<evidence type="ECO:0000313" key="3">
    <source>
        <dbReference type="Proteomes" id="UP001359559"/>
    </source>
</evidence>